<evidence type="ECO:0000313" key="2">
    <source>
        <dbReference type="Proteomes" id="UP000499080"/>
    </source>
</evidence>
<protein>
    <submittedName>
        <fullName evidence="1">Uncharacterized protein</fullName>
    </submittedName>
</protein>
<sequence length="20" mass="2128">NVQLKFKLSPSSFVCGSLSS</sequence>
<accession>A0A4Y2HNE8</accession>
<name>A0A4Y2HNE8_ARAVE</name>
<gene>
    <name evidence="1" type="ORF">AVEN_187650_1</name>
</gene>
<feature type="non-terminal residue" evidence="1">
    <location>
        <position position="1"/>
    </location>
</feature>
<dbReference type="AlphaFoldDB" id="A0A4Y2HNE8"/>
<dbReference type="EMBL" id="BGPR01103557">
    <property type="protein sequence ID" value="GBM66788.1"/>
    <property type="molecule type" value="Genomic_DNA"/>
</dbReference>
<reference evidence="1 2" key="1">
    <citation type="journal article" date="2019" name="Sci. Rep.">
        <title>Orb-weaving spider Araneus ventricosus genome elucidates the spidroin gene catalogue.</title>
        <authorList>
            <person name="Kono N."/>
            <person name="Nakamura H."/>
            <person name="Ohtoshi R."/>
            <person name="Moran D.A.P."/>
            <person name="Shinohara A."/>
            <person name="Yoshida Y."/>
            <person name="Fujiwara M."/>
            <person name="Mori M."/>
            <person name="Tomita M."/>
            <person name="Arakawa K."/>
        </authorList>
    </citation>
    <scope>NUCLEOTIDE SEQUENCE [LARGE SCALE GENOMIC DNA]</scope>
</reference>
<evidence type="ECO:0000313" key="1">
    <source>
        <dbReference type="EMBL" id="GBM66788.1"/>
    </source>
</evidence>
<comment type="caution">
    <text evidence="1">The sequence shown here is derived from an EMBL/GenBank/DDBJ whole genome shotgun (WGS) entry which is preliminary data.</text>
</comment>
<dbReference type="Proteomes" id="UP000499080">
    <property type="component" value="Unassembled WGS sequence"/>
</dbReference>
<proteinExistence type="predicted"/>
<keyword evidence="2" id="KW-1185">Reference proteome</keyword>
<organism evidence="1 2">
    <name type="scientific">Araneus ventricosus</name>
    <name type="common">Orbweaver spider</name>
    <name type="synonym">Epeira ventricosa</name>
    <dbReference type="NCBI Taxonomy" id="182803"/>
    <lineage>
        <taxon>Eukaryota</taxon>
        <taxon>Metazoa</taxon>
        <taxon>Ecdysozoa</taxon>
        <taxon>Arthropoda</taxon>
        <taxon>Chelicerata</taxon>
        <taxon>Arachnida</taxon>
        <taxon>Araneae</taxon>
        <taxon>Araneomorphae</taxon>
        <taxon>Entelegynae</taxon>
        <taxon>Araneoidea</taxon>
        <taxon>Araneidae</taxon>
        <taxon>Araneus</taxon>
    </lineage>
</organism>